<sequence length="177" mass="19169">MKTGGNHKQHIALRPFGEADFAAFDRFGTEPEAAGAFRRSGFVDSQALRRRFAADGLLGATSSAVAVVVDDAVAGMATWEAADRGGPVGGCYEIGVTLLPDHRGHGVGTRAHQLLAEHLFRFTSAHRLEAFTDTENLAVQRVLEKTGFHREGLLCQATWRDGTYRDAIVYGLLRSEA</sequence>
<feature type="domain" description="N-acetyltransferase" evidence="1">
    <location>
        <begin position="11"/>
        <end position="175"/>
    </location>
</feature>
<dbReference type="GO" id="GO:0016747">
    <property type="term" value="F:acyltransferase activity, transferring groups other than amino-acyl groups"/>
    <property type="evidence" value="ECO:0007669"/>
    <property type="project" value="InterPro"/>
</dbReference>
<evidence type="ECO:0000313" key="3">
    <source>
        <dbReference type="Proteomes" id="UP000581769"/>
    </source>
</evidence>
<keyword evidence="2" id="KW-0808">Transferase</keyword>
<keyword evidence="3" id="KW-1185">Reference proteome</keyword>
<accession>A0A840IV06</accession>
<dbReference type="SUPFAM" id="SSF55729">
    <property type="entry name" value="Acyl-CoA N-acyltransferases (Nat)"/>
    <property type="match status" value="1"/>
</dbReference>
<dbReference type="AlphaFoldDB" id="A0A840IV06"/>
<dbReference type="RefSeq" id="WP_184781230.1">
    <property type="nucleotide sequence ID" value="NZ_JACHMG010000001.1"/>
</dbReference>
<gene>
    <name evidence="2" type="ORF">BJY18_003831</name>
</gene>
<dbReference type="Proteomes" id="UP000581769">
    <property type="component" value="Unassembled WGS sequence"/>
</dbReference>
<dbReference type="Pfam" id="PF13302">
    <property type="entry name" value="Acetyltransf_3"/>
    <property type="match status" value="1"/>
</dbReference>
<dbReference type="PROSITE" id="PS51186">
    <property type="entry name" value="GNAT"/>
    <property type="match status" value="1"/>
</dbReference>
<evidence type="ECO:0000259" key="1">
    <source>
        <dbReference type="PROSITE" id="PS51186"/>
    </source>
</evidence>
<protein>
    <submittedName>
        <fullName evidence="2">RimJ/RimL family protein N-acetyltransferase</fullName>
    </submittedName>
</protein>
<dbReference type="InterPro" id="IPR016181">
    <property type="entry name" value="Acyl_CoA_acyltransferase"/>
</dbReference>
<comment type="caution">
    <text evidence="2">The sequence shown here is derived from an EMBL/GenBank/DDBJ whole genome shotgun (WGS) entry which is preliminary data.</text>
</comment>
<dbReference type="PANTHER" id="PTHR46067">
    <property type="entry name" value="ACYL-COA N-ACYLTRANSFERASES (NAT) SUPERFAMILY PROTEIN"/>
    <property type="match status" value="1"/>
</dbReference>
<dbReference type="InterPro" id="IPR000182">
    <property type="entry name" value="GNAT_dom"/>
</dbReference>
<proteinExistence type="predicted"/>
<evidence type="ECO:0000313" key="2">
    <source>
        <dbReference type="EMBL" id="MBB4686346.1"/>
    </source>
</evidence>
<organism evidence="2 3">
    <name type="scientific">Amycolatopsis jiangsuensis</name>
    <dbReference type="NCBI Taxonomy" id="1181879"/>
    <lineage>
        <taxon>Bacteria</taxon>
        <taxon>Bacillati</taxon>
        <taxon>Actinomycetota</taxon>
        <taxon>Actinomycetes</taxon>
        <taxon>Pseudonocardiales</taxon>
        <taxon>Pseudonocardiaceae</taxon>
        <taxon>Amycolatopsis</taxon>
    </lineage>
</organism>
<dbReference type="Gene3D" id="3.40.630.30">
    <property type="match status" value="1"/>
</dbReference>
<dbReference type="EMBL" id="JACHMG010000001">
    <property type="protein sequence ID" value="MBB4686346.1"/>
    <property type="molecule type" value="Genomic_DNA"/>
</dbReference>
<dbReference type="PANTHER" id="PTHR46067:SF27">
    <property type="entry name" value="ACYL-COA N-ACYLTRANSFERASES (NAT) SUPERFAMILY PROTEIN"/>
    <property type="match status" value="1"/>
</dbReference>
<name>A0A840IV06_9PSEU</name>
<reference evidence="2 3" key="1">
    <citation type="submission" date="2020-08" db="EMBL/GenBank/DDBJ databases">
        <title>Sequencing the genomes of 1000 actinobacteria strains.</title>
        <authorList>
            <person name="Klenk H.-P."/>
        </authorList>
    </citation>
    <scope>NUCLEOTIDE SEQUENCE [LARGE SCALE GENOMIC DNA]</scope>
    <source>
        <strain evidence="2 3">DSM 45859</strain>
    </source>
</reference>